<dbReference type="KEGG" id="aplt:ANPL_03365"/>
<dbReference type="RefSeq" id="WP_169193344.1">
    <property type="nucleotide sequence ID" value="NZ_CP046391.1"/>
</dbReference>
<dbReference type="Proteomes" id="UP000500930">
    <property type="component" value="Chromosome"/>
</dbReference>
<proteinExistence type="predicted"/>
<organism evidence="2 3">
    <name type="scientific">Anaplasma platys</name>
    <dbReference type="NCBI Taxonomy" id="949"/>
    <lineage>
        <taxon>Bacteria</taxon>
        <taxon>Pseudomonadati</taxon>
        <taxon>Pseudomonadota</taxon>
        <taxon>Alphaproteobacteria</taxon>
        <taxon>Rickettsiales</taxon>
        <taxon>Anaplasmataceae</taxon>
        <taxon>Anaplasma</taxon>
    </lineage>
</organism>
<gene>
    <name evidence="2" type="ORF">ANPL_03365</name>
</gene>
<accession>A0A858PYQ1</accession>
<protein>
    <submittedName>
        <fullName evidence="2">Uncharacterized protein</fullName>
    </submittedName>
</protein>
<keyword evidence="1" id="KW-0812">Transmembrane</keyword>
<keyword evidence="1" id="KW-0472">Membrane</keyword>
<evidence type="ECO:0000313" key="2">
    <source>
        <dbReference type="EMBL" id="QJC27731.1"/>
    </source>
</evidence>
<evidence type="ECO:0000256" key="1">
    <source>
        <dbReference type="SAM" id="Phobius"/>
    </source>
</evidence>
<reference evidence="2 3" key="1">
    <citation type="journal article" date="2020" name="Pathogens">
        <title>First Whole Genome Sequence of Anaplasma platys, an Obligate Intracellular Rickettsial Pathogen of Dogs.</title>
        <authorList>
            <person name="Llanes A."/>
            <person name="Rajeev S."/>
        </authorList>
    </citation>
    <scope>NUCLEOTIDE SEQUENCE [LARGE SCALE GENOMIC DNA]</scope>
    <source>
        <strain evidence="2 3">S3</strain>
    </source>
</reference>
<keyword evidence="3" id="KW-1185">Reference proteome</keyword>
<sequence length="305" mass="33806">MDQSLGAMRYIELHNTQVVNIWKTMTAKIVKGLISGSKGTASSVVVHQAELSAFLATKGANIDVACYNFDEKLQNLTRYNLLNKIIRLPAWVLAFALICPMSLAALMSVITLTTYFMFLETVGIYVIALGKALKEVGNVVKSVTTAIHTASRDGIEKFLSERHRRSGNTDQYEEELENSTNQKNEFVAMALAYTVAGATATLMVCVIFPIALLSALASFIPVAYMCNKSAKFRDKVVDALVLDISYNNVKSVEDLVHMPQVSRSCRDYVKCQLSSDLEKMSAEYLGELHRNVRQHRLAAYSSRNA</sequence>
<feature type="transmembrane region" description="Helical" evidence="1">
    <location>
        <begin position="88"/>
        <end position="118"/>
    </location>
</feature>
<feature type="transmembrane region" description="Helical" evidence="1">
    <location>
        <begin position="191"/>
        <end position="224"/>
    </location>
</feature>
<evidence type="ECO:0000313" key="3">
    <source>
        <dbReference type="Proteomes" id="UP000500930"/>
    </source>
</evidence>
<dbReference type="EMBL" id="CP046391">
    <property type="protein sequence ID" value="QJC27731.1"/>
    <property type="molecule type" value="Genomic_DNA"/>
</dbReference>
<name>A0A858PYQ1_9RICK</name>
<keyword evidence="1" id="KW-1133">Transmembrane helix</keyword>
<dbReference type="AlphaFoldDB" id="A0A858PYQ1"/>